<keyword evidence="2" id="KW-0732">Signal</keyword>
<dbReference type="InterPro" id="IPR050645">
    <property type="entry name" value="Histidine_acid_phosphatase"/>
</dbReference>
<dbReference type="EMBL" id="ATMH01006512">
    <property type="protein sequence ID" value="EPY25731.1"/>
    <property type="molecule type" value="Genomic_DNA"/>
</dbReference>
<dbReference type="PANTHER" id="PTHR11567:SF137">
    <property type="entry name" value="PHOSPHATASE, PUTATIVE-RELATED"/>
    <property type="match status" value="1"/>
</dbReference>
<proteinExistence type="inferred from homology"/>
<dbReference type="CDD" id="cd07061">
    <property type="entry name" value="HP_HAP_like"/>
    <property type="match status" value="1"/>
</dbReference>
<dbReference type="AlphaFoldDB" id="S9VFA9"/>
<dbReference type="Gene3D" id="3.40.50.1240">
    <property type="entry name" value="Phosphoglycerate mutase-like"/>
    <property type="match status" value="1"/>
</dbReference>
<evidence type="ECO:0000256" key="1">
    <source>
        <dbReference type="ARBA" id="ARBA00005375"/>
    </source>
</evidence>
<dbReference type="InterPro" id="IPR000560">
    <property type="entry name" value="His_Pase_clade-2"/>
</dbReference>
<sequence length="467" mass="53762">MRSPFFPTLLLALLVCLVSVAFSATPADAVGVKRGRGGDASTTARPYYPTHPPVSINWTEFRYRSNLSKGEAQQILRQRLVLVKLVVINRHGHRAPNAPYWKMCPNEVVNRRRYDVDAEDLTGLGMQEEYKFGQYLRTQYRAFLGDRFNRSLHFFRAVGEPRILQSAMAVAQGVFPDGFGPGGFLPGRPQFVPIFSDMDTHEYLLDDVPCFRRAEVDSHRWVKENLTDFMKDPEHMAALQTMRRVCGAPNGNFSEFAYIKTVADGMTFNYDYGMRIGRGRDMLTAEDLFRVRRLSLALLMQRLYYTDEQQTYTVVDLPISILRIFNHTHVGEGPVQLNDFHDTRQESSFYFVHRESLYALAQFFGWRYEVPGMPTGEVPVAASLIIEKLMPEHEQYLHNATTAYIRFTLYTPYNGIHTLGVPSCRVPELCEMSELRAIYDTRVERTGTWEKLCDYVPQEIDHTTDIR</sequence>
<evidence type="ECO:0000256" key="2">
    <source>
        <dbReference type="SAM" id="SignalP"/>
    </source>
</evidence>
<evidence type="ECO:0000313" key="4">
    <source>
        <dbReference type="Proteomes" id="UP000015354"/>
    </source>
</evidence>
<reference evidence="3 4" key="1">
    <citation type="journal article" date="2013" name="PLoS ONE">
        <title>Predicting the Proteins of Angomonas deanei, Strigomonas culicis and Their Respective Endosymbionts Reveals New Aspects of the Trypanosomatidae Family.</title>
        <authorList>
            <person name="Motta M.C."/>
            <person name="Martins A.C."/>
            <person name="de Souza S.S."/>
            <person name="Catta-Preta C.M."/>
            <person name="Silva R."/>
            <person name="Klein C.C."/>
            <person name="de Almeida L.G."/>
            <person name="de Lima Cunha O."/>
            <person name="Ciapina L.P."/>
            <person name="Brocchi M."/>
            <person name="Colabardini A.C."/>
            <person name="de Araujo Lima B."/>
            <person name="Machado C.R."/>
            <person name="de Almeida Soares C.M."/>
            <person name="Probst C.M."/>
            <person name="de Menezes C.B."/>
            <person name="Thompson C.E."/>
            <person name="Bartholomeu D.C."/>
            <person name="Gradia D.F."/>
            <person name="Pavoni D.P."/>
            <person name="Grisard E.C."/>
            <person name="Fantinatti-Garboggini F."/>
            <person name="Marchini F.K."/>
            <person name="Rodrigues-Luiz G.F."/>
            <person name="Wagner G."/>
            <person name="Goldman G.H."/>
            <person name="Fietto J.L."/>
            <person name="Elias M.C."/>
            <person name="Goldman M.H."/>
            <person name="Sagot M.F."/>
            <person name="Pereira M."/>
            <person name="Stoco P.H."/>
            <person name="de Mendonca-Neto R.P."/>
            <person name="Teixeira S.M."/>
            <person name="Maciel T.E."/>
            <person name="de Oliveira Mendes T.A."/>
            <person name="Urmenyi T.P."/>
            <person name="de Souza W."/>
            <person name="Schenkman S."/>
            <person name="de Vasconcelos A.T."/>
        </authorList>
    </citation>
    <scope>NUCLEOTIDE SEQUENCE [LARGE SCALE GENOMIC DNA]</scope>
</reference>
<evidence type="ECO:0000313" key="3">
    <source>
        <dbReference type="EMBL" id="EPY25731.1"/>
    </source>
</evidence>
<comment type="caution">
    <text evidence="3">The sequence shown here is derived from an EMBL/GenBank/DDBJ whole genome shotgun (WGS) entry which is preliminary data.</text>
</comment>
<dbReference type="OrthoDB" id="258392at2759"/>
<name>S9VFA9_9TRYP</name>
<gene>
    <name evidence="3" type="ORF">STCU_06512</name>
</gene>
<comment type="similarity">
    <text evidence="1">Belongs to the histidine acid phosphatase family.</text>
</comment>
<dbReference type="Proteomes" id="UP000015354">
    <property type="component" value="Unassembled WGS sequence"/>
</dbReference>
<accession>S9VFA9</accession>
<dbReference type="GO" id="GO:0016791">
    <property type="term" value="F:phosphatase activity"/>
    <property type="evidence" value="ECO:0007669"/>
    <property type="project" value="TreeGrafter"/>
</dbReference>
<dbReference type="InterPro" id="IPR029033">
    <property type="entry name" value="His_PPase_superfam"/>
</dbReference>
<organism evidence="3 4">
    <name type="scientific">Strigomonas culicis</name>
    <dbReference type="NCBI Taxonomy" id="28005"/>
    <lineage>
        <taxon>Eukaryota</taxon>
        <taxon>Discoba</taxon>
        <taxon>Euglenozoa</taxon>
        <taxon>Kinetoplastea</taxon>
        <taxon>Metakinetoplastina</taxon>
        <taxon>Trypanosomatida</taxon>
        <taxon>Trypanosomatidae</taxon>
        <taxon>Strigomonadinae</taxon>
        <taxon>Strigomonas</taxon>
    </lineage>
</organism>
<protein>
    <submittedName>
        <fullName evidence="3">Acid phosphatase</fullName>
    </submittedName>
</protein>
<dbReference type="Pfam" id="PF00328">
    <property type="entry name" value="His_Phos_2"/>
    <property type="match status" value="1"/>
</dbReference>
<dbReference type="SUPFAM" id="SSF53254">
    <property type="entry name" value="Phosphoglycerate mutase-like"/>
    <property type="match status" value="1"/>
</dbReference>
<keyword evidence="4" id="KW-1185">Reference proteome</keyword>
<feature type="chain" id="PRO_5004559023" evidence="2">
    <location>
        <begin position="24"/>
        <end position="467"/>
    </location>
</feature>
<feature type="signal peptide" evidence="2">
    <location>
        <begin position="1"/>
        <end position="23"/>
    </location>
</feature>
<dbReference type="PANTHER" id="PTHR11567">
    <property type="entry name" value="ACID PHOSPHATASE-RELATED"/>
    <property type="match status" value="1"/>
</dbReference>